<accession>A0A3L7YWT5</accession>
<dbReference type="PANTHER" id="PTHR45661">
    <property type="entry name" value="SURFACE ANTIGEN"/>
    <property type="match status" value="1"/>
</dbReference>
<reference evidence="1 2" key="1">
    <citation type="submission" date="2018-09" db="EMBL/GenBank/DDBJ databases">
        <title>Murine metabolic-syndrome-specific gut microbial biobank.</title>
        <authorList>
            <person name="Liu C."/>
        </authorList>
    </citation>
    <scope>NUCLEOTIDE SEQUENCE [LARGE SCALE GENOMIC DNA]</scope>
    <source>
        <strain evidence="1 2">0.1X-D8-26</strain>
    </source>
</reference>
<dbReference type="Gene3D" id="3.80.10.10">
    <property type="entry name" value="Ribonuclease Inhibitor"/>
    <property type="match status" value="2"/>
</dbReference>
<evidence type="ECO:0000313" key="1">
    <source>
        <dbReference type="EMBL" id="RLT78793.1"/>
    </source>
</evidence>
<name>A0A3L7YWT5_9BACE</name>
<dbReference type="InterPro" id="IPR026906">
    <property type="entry name" value="LRR_5"/>
</dbReference>
<organism evidence="1 2">
    <name type="scientific">Bacteroides acidifaciens</name>
    <dbReference type="NCBI Taxonomy" id="85831"/>
    <lineage>
        <taxon>Bacteria</taxon>
        <taxon>Pseudomonadati</taxon>
        <taxon>Bacteroidota</taxon>
        <taxon>Bacteroidia</taxon>
        <taxon>Bacteroidales</taxon>
        <taxon>Bacteroidaceae</taxon>
        <taxon>Bacteroides</taxon>
    </lineage>
</organism>
<evidence type="ECO:0000313" key="2">
    <source>
        <dbReference type="Proteomes" id="UP000267159"/>
    </source>
</evidence>
<dbReference type="RefSeq" id="WP_147441478.1">
    <property type="nucleotide sequence ID" value="NZ_CAOXXL010000140.1"/>
</dbReference>
<protein>
    <submittedName>
        <fullName evidence="1">Leucine-rich repeat domain-containing protein</fullName>
    </submittedName>
</protein>
<dbReference type="Pfam" id="PF13306">
    <property type="entry name" value="LRR_5"/>
    <property type="match status" value="2"/>
</dbReference>
<proteinExistence type="predicted"/>
<gene>
    <name evidence="1" type="ORF">D7Y07_17370</name>
</gene>
<comment type="caution">
    <text evidence="1">The sequence shown here is derived from an EMBL/GenBank/DDBJ whole genome shotgun (WGS) entry which is preliminary data.</text>
</comment>
<dbReference type="SUPFAM" id="SSF52058">
    <property type="entry name" value="L domain-like"/>
    <property type="match status" value="1"/>
</dbReference>
<dbReference type="Proteomes" id="UP000267159">
    <property type="component" value="Unassembled WGS sequence"/>
</dbReference>
<dbReference type="AlphaFoldDB" id="A0A3L7YWT5"/>
<dbReference type="EMBL" id="RAZM01000082">
    <property type="protein sequence ID" value="RLT78793.1"/>
    <property type="molecule type" value="Genomic_DNA"/>
</dbReference>
<dbReference type="InterPro" id="IPR053139">
    <property type="entry name" value="Surface_bspA-like"/>
</dbReference>
<sequence length="677" mass="79476">MDVNNDAWYFTGEIDYKKIPLIQKCKNIIVKCSVTTNFEVDNIISYLHNICSSGEMKTLDLREFYLPSGIYSIGYCSNIEKIILPQGESRISYCKNLKEIVLPQNSLLNITETNHNISLTKFVVEYGHKYYCVKNDALYSKDGRTLLLFPTNKICNYKLEESTEFIHENAFEGSLLKSISLNRNLKNIGKHAFKNSRIEKLYFNQSECELDEFVFEGCSRLHDIMIPAYWKTIKKGTFSKCYNIKYINLPKSLTTIEKEAFLNCSKLKVVTGGMGLLYIKERAFCGCINLSDICLKSIQEIESSAFKQCSIHNLIIRKGAKIDWGAFGYSSIKNVYVNSESSNLNENAFYNSVVDNFILPVNYINPQFIKIPWEQQSVFVGFICFLYEDNGIHYGLIRSEKRTFVRFKYKPQEEKFEIGNVVTYEYKKRYSKHFNGNNIVYTLDNANQGFNVLNLNYKPENKDKDSSEILLEYIKNDYWYKQGHKSKNYILSNEIISEYFKKKDYIGLQRKISEYVQQYDIKKACEQYFVTIEEDFRYRVGRDDYYSCCEVGKIEKYSTDTYIQKILPKYGKCLYEDKGYMAADKMAIDTTGYKEEASIKQIQIRNNALKYYNPICHEHELYEEILSDYISEQKENEYLLEKLFHYNTLVNYGKSYFSHDDLEKVRMDFMSFASHIL</sequence>
<dbReference type="InterPro" id="IPR032675">
    <property type="entry name" value="LRR_dom_sf"/>
</dbReference>
<dbReference type="PANTHER" id="PTHR45661:SF3">
    <property type="entry name" value="IG-LIKE DOMAIN-CONTAINING PROTEIN"/>
    <property type="match status" value="1"/>
</dbReference>